<accession>A0A444V2M5</accession>
<dbReference type="AlphaFoldDB" id="A0A444V2M5"/>
<sequence length="92" mass="10039">MLRYLLKTLLQMNLFADSVGDPSNNTELLFNLTSGLPSFNGTFLDFGNFSSINDSVGDPSNNTELLFNLTSGLPSFNSTFLDFGNFSSINVV</sequence>
<evidence type="ECO:0000313" key="1">
    <source>
        <dbReference type="EMBL" id="RXM94608.1"/>
    </source>
</evidence>
<reference evidence="1 2" key="1">
    <citation type="submission" date="2019-01" db="EMBL/GenBank/DDBJ databases">
        <title>Draft Genome and Complete Hox-Cluster Characterization of the Sterlet Sturgeon (Acipenser ruthenus).</title>
        <authorList>
            <person name="Wei Q."/>
        </authorList>
    </citation>
    <scope>NUCLEOTIDE SEQUENCE [LARGE SCALE GENOMIC DNA]</scope>
    <source>
        <strain evidence="1">WHYD16114868_AA</strain>
        <tissue evidence="1">Blood</tissue>
    </source>
</reference>
<dbReference type="Proteomes" id="UP000289886">
    <property type="component" value="Unassembled WGS sequence"/>
</dbReference>
<dbReference type="EMBL" id="SCEB01003191">
    <property type="protein sequence ID" value="RXM94608.1"/>
    <property type="molecule type" value="Genomic_DNA"/>
</dbReference>
<proteinExistence type="predicted"/>
<comment type="caution">
    <text evidence="1">The sequence shown here is derived from an EMBL/GenBank/DDBJ whole genome shotgun (WGS) entry which is preliminary data.</text>
</comment>
<evidence type="ECO:0000313" key="2">
    <source>
        <dbReference type="Proteomes" id="UP000289886"/>
    </source>
</evidence>
<protein>
    <submittedName>
        <fullName evidence="1">Roundabout-like 3</fullName>
    </submittedName>
</protein>
<keyword evidence="2" id="KW-1185">Reference proteome</keyword>
<name>A0A444V2M5_ACIRT</name>
<gene>
    <name evidence="1" type="ORF">EOD39_17810</name>
</gene>
<organism evidence="1 2">
    <name type="scientific">Acipenser ruthenus</name>
    <name type="common">Sterlet sturgeon</name>
    <dbReference type="NCBI Taxonomy" id="7906"/>
    <lineage>
        <taxon>Eukaryota</taxon>
        <taxon>Metazoa</taxon>
        <taxon>Chordata</taxon>
        <taxon>Craniata</taxon>
        <taxon>Vertebrata</taxon>
        <taxon>Euteleostomi</taxon>
        <taxon>Actinopterygii</taxon>
        <taxon>Chondrostei</taxon>
        <taxon>Acipenseriformes</taxon>
        <taxon>Acipenseridae</taxon>
        <taxon>Acipenser</taxon>
    </lineage>
</organism>